<feature type="compositionally biased region" description="Low complexity" evidence="1">
    <location>
        <begin position="337"/>
        <end position="353"/>
    </location>
</feature>
<gene>
    <name evidence="3" type="ORF">ERS450000_05746</name>
</gene>
<feature type="transmembrane region" description="Helical" evidence="2">
    <location>
        <begin position="41"/>
        <end position="60"/>
    </location>
</feature>
<evidence type="ECO:0000256" key="1">
    <source>
        <dbReference type="SAM" id="MobiDB-lite"/>
    </source>
</evidence>
<feature type="compositionally biased region" description="Basic and acidic residues" evidence="1">
    <location>
        <begin position="202"/>
        <end position="229"/>
    </location>
</feature>
<evidence type="ECO:0000313" key="3">
    <source>
        <dbReference type="EMBL" id="CRY83901.1"/>
    </source>
</evidence>
<keyword evidence="2" id="KW-0472">Membrane</keyword>
<keyword evidence="2" id="KW-1133">Transmembrane helix</keyword>
<keyword evidence="3" id="KW-0614">Plasmid</keyword>
<evidence type="ECO:0000313" key="4">
    <source>
        <dbReference type="Proteomes" id="UP000057820"/>
    </source>
</evidence>
<dbReference type="EMBL" id="LN868939">
    <property type="protein sequence ID" value="CRY83901.1"/>
    <property type="molecule type" value="Genomic_DNA"/>
</dbReference>
<protein>
    <submittedName>
        <fullName evidence="3">Uncharacterized protein</fullName>
    </submittedName>
</protein>
<dbReference type="KEGG" id="nfr:ERS450000_05746"/>
<keyword evidence="2" id="KW-0812">Transmembrane</keyword>
<reference evidence="4" key="1">
    <citation type="submission" date="2015-03" db="EMBL/GenBank/DDBJ databases">
        <authorList>
            <consortium name="Pathogen Informatics"/>
        </authorList>
    </citation>
    <scope>NUCLEOTIDE SEQUENCE [LARGE SCALE GENOMIC DNA]</scope>
    <source>
        <strain evidence="4">NCTC11134</strain>
        <plasmid evidence="4">2</plasmid>
    </source>
</reference>
<organism evidence="3 4">
    <name type="scientific">Nocardia farcinica</name>
    <dbReference type="NCBI Taxonomy" id="37329"/>
    <lineage>
        <taxon>Bacteria</taxon>
        <taxon>Bacillati</taxon>
        <taxon>Actinomycetota</taxon>
        <taxon>Actinomycetes</taxon>
        <taxon>Mycobacteriales</taxon>
        <taxon>Nocardiaceae</taxon>
        <taxon>Nocardia</taxon>
    </lineage>
</organism>
<geneLocation type="plasmid" evidence="3">
    <name>2</name>
</geneLocation>
<proteinExistence type="predicted"/>
<evidence type="ECO:0000256" key="2">
    <source>
        <dbReference type="SAM" id="Phobius"/>
    </source>
</evidence>
<name>A0A0H5PN32_NOCFR</name>
<dbReference type="RefSeq" id="WP_060594830.1">
    <property type="nucleotide sequence ID" value="NZ_CP031418.1"/>
</dbReference>
<feature type="region of interest" description="Disordered" evidence="1">
    <location>
        <begin position="155"/>
        <end position="405"/>
    </location>
</feature>
<accession>A0A0H5PN32</accession>
<dbReference type="Proteomes" id="UP000057820">
    <property type="component" value="Plasmid 2"/>
</dbReference>
<dbReference type="AlphaFoldDB" id="A0A0H5PN32"/>
<sequence>MRAPSIGTVLRLGRITALVAGCLLFLHACERTRRIVPTDVWLELVAAAVLGALALLAAWFEIVRAEHLEHVEELEAEHPPAPQPEDYRYATGGRRIRARIAKSGNLVIHGRDHDGPHPGHEWSWTFRPDTFPAVRGVLGGDGHVLDLLEEVVPRLDPDSRADPGAWLRAHGIPGTYREKGDHPSRTTHKLPILRPGARRPVPGREDTPPREPGARSGADARRRDNDPVAHRTRKERAGRARSGAIRDEPPTRRGPGSGPLPAATPSPSGRRRRPDADVVPPADRPARPDLPRRTRTGPATTPPRPSRPQPESASGPFAARTGIDAENSTGVPSQPFPSQAYPSRSSSSQQYPSQPRPGQPYPSRVAPNRDRARHDVADAVATAPGDGADHRADPAPPRRRGHRYR</sequence>
<feature type="compositionally biased region" description="Basic and acidic residues" evidence="1">
    <location>
        <begin position="367"/>
        <end position="377"/>
    </location>
</feature>